<dbReference type="GO" id="GO:0005886">
    <property type="term" value="C:plasma membrane"/>
    <property type="evidence" value="ECO:0007669"/>
    <property type="project" value="TreeGrafter"/>
</dbReference>
<keyword evidence="1" id="KW-0732">Signal</keyword>
<accession>A0A2P2IUP9</accession>
<dbReference type="InterPro" id="IPR009721">
    <property type="entry name" value="O-acyltransferase_WSD1_C"/>
</dbReference>
<feature type="signal peptide" evidence="1">
    <location>
        <begin position="1"/>
        <end position="25"/>
    </location>
</feature>
<dbReference type="GO" id="GO:0008374">
    <property type="term" value="F:O-acyltransferase activity"/>
    <property type="evidence" value="ECO:0007669"/>
    <property type="project" value="InterPro"/>
</dbReference>
<name>A0A2P2IUP9_RHIMU</name>
<dbReference type="GO" id="GO:0019432">
    <property type="term" value="P:triglyceride biosynthetic process"/>
    <property type="evidence" value="ECO:0007669"/>
    <property type="project" value="TreeGrafter"/>
</dbReference>
<evidence type="ECO:0000259" key="2">
    <source>
        <dbReference type="Pfam" id="PF06974"/>
    </source>
</evidence>
<dbReference type="PANTHER" id="PTHR31650">
    <property type="entry name" value="O-ACYLTRANSFERASE (WSD1-LIKE) FAMILY PROTEIN"/>
    <property type="match status" value="1"/>
</dbReference>
<proteinExistence type="predicted"/>
<dbReference type="PANTHER" id="PTHR31650:SF1">
    <property type="entry name" value="WAX ESTER SYNTHASE_DIACYLGLYCEROL ACYLTRANSFERASE 4-RELATED"/>
    <property type="match status" value="1"/>
</dbReference>
<organism evidence="3">
    <name type="scientific">Rhizophora mucronata</name>
    <name type="common">Asiatic mangrove</name>
    <dbReference type="NCBI Taxonomy" id="61149"/>
    <lineage>
        <taxon>Eukaryota</taxon>
        <taxon>Viridiplantae</taxon>
        <taxon>Streptophyta</taxon>
        <taxon>Embryophyta</taxon>
        <taxon>Tracheophyta</taxon>
        <taxon>Spermatophyta</taxon>
        <taxon>Magnoliopsida</taxon>
        <taxon>eudicotyledons</taxon>
        <taxon>Gunneridae</taxon>
        <taxon>Pentapetalae</taxon>
        <taxon>rosids</taxon>
        <taxon>fabids</taxon>
        <taxon>Malpighiales</taxon>
        <taxon>Rhizophoraceae</taxon>
        <taxon>Rhizophora</taxon>
    </lineage>
</organism>
<dbReference type="InterPro" id="IPR045034">
    <property type="entry name" value="O-acyltransferase_WSD1-like"/>
</dbReference>
<feature type="chain" id="PRO_5015111150" description="O-acyltransferase WSD1 C-terminal domain-containing protein" evidence="1">
    <location>
        <begin position="26"/>
        <end position="166"/>
    </location>
</feature>
<reference evidence="3" key="1">
    <citation type="submission" date="2018-02" db="EMBL/GenBank/DDBJ databases">
        <title>Rhizophora mucronata_Transcriptome.</title>
        <authorList>
            <person name="Meera S.P."/>
            <person name="Sreeshan A."/>
            <person name="Augustine A."/>
        </authorList>
    </citation>
    <scope>NUCLEOTIDE SEQUENCE</scope>
    <source>
        <tissue evidence="3">Leaf</tissue>
    </source>
</reference>
<sequence length="166" mass="17902">MSKGSKAKWGWGNWIGYIVLPLSIALQDDPLDYIRIAKARIDRKKLSLAAISTCMAARLVEKTLGPQVAAAIAHKTLLNTTLALSNMVGPLEEISLYGHPMAYLAPSVYGHPQAVTVHFQSYCNKMTIALAADPEVIPDPHSLLDGLEESLNAMRKALVARGPNAA</sequence>
<feature type="domain" description="O-acyltransferase WSD1 C-terminal" evidence="2">
    <location>
        <begin position="11"/>
        <end position="154"/>
    </location>
</feature>
<evidence type="ECO:0000256" key="1">
    <source>
        <dbReference type="SAM" id="SignalP"/>
    </source>
</evidence>
<dbReference type="AlphaFoldDB" id="A0A2P2IUP9"/>
<evidence type="ECO:0000313" key="3">
    <source>
        <dbReference type="EMBL" id="MBW84938.1"/>
    </source>
</evidence>
<protein>
    <recommendedName>
        <fullName evidence="2">O-acyltransferase WSD1 C-terminal domain-containing protein</fullName>
    </recommendedName>
</protein>
<dbReference type="Pfam" id="PF06974">
    <property type="entry name" value="WS_DGAT_C"/>
    <property type="match status" value="1"/>
</dbReference>
<dbReference type="EMBL" id="GGEC01004455">
    <property type="protein sequence ID" value="MBW84938.1"/>
    <property type="molecule type" value="Transcribed_RNA"/>
</dbReference>